<dbReference type="SUPFAM" id="SSF55961">
    <property type="entry name" value="Bet v1-like"/>
    <property type="match status" value="1"/>
</dbReference>
<gene>
    <name evidence="8" type="ORF">CIB54_08095</name>
</gene>
<comment type="caution">
    <text evidence="8">The sequence shown here is derived from an EMBL/GenBank/DDBJ whole genome shotgun (WGS) entry which is preliminary data.</text>
</comment>
<reference evidence="8 9" key="1">
    <citation type="submission" date="2017-08" db="EMBL/GenBank/DDBJ databases">
        <authorList>
            <person name="de Groot N.N."/>
        </authorList>
    </citation>
    <scope>NUCLEOTIDE SEQUENCE [LARGE SCALE GENOMIC DNA]</scope>
    <source>
        <strain evidence="8 9">PfR 37</strain>
    </source>
</reference>
<evidence type="ECO:0000256" key="1">
    <source>
        <dbReference type="ARBA" id="ARBA00022714"/>
    </source>
</evidence>
<keyword evidence="1" id="KW-0001">2Fe-2S</keyword>
<dbReference type="GO" id="GO:0051213">
    <property type="term" value="F:dioxygenase activity"/>
    <property type="evidence" value="ECO:0007669"/>
    <property type="project" value="UniProtKB-KW"/>
</dbReference>
<dbReference type="PROSITE" id="PS51296">
    <property type="entry name" value="RIESKE"/>
    <property type="match status" value="1"/>
</dbReference>
<dbReference type="Gene3D" id="3.90.380.10">
    <property type="entry name" value="Naphthalene 1,2-dioxygenase Alpha Subunit, Chain A, domain 1"/>
    <property type="match status" value="1"/>
</dbReference>
<dbReference type="Pfam" id="PF00355">
    <property type="entry name" value="Rieske"/>
    <property type="match status" value="1"/>
</dbReference>
<evidence type="ECO:0000313" key="9">
    <source>
        <dbReference type="Proteomes" id="UP000233564"/>
    </source>
</evidence>
<dbReference type="Pfam" id="PF19112">
    <property type="entry name" value="VanA_C"/>
    <property type="match status" value="1"/>
</dbReference>
<keyword evidence="5" id="KW-0408">Iron</keyword>
<dbReference type="GO" id="GO:0005506">
    <property type="term" value="F:iron ion binding"/>
    <property type="evidence" value="ECO:0007669"/>
    <property type="project" value="InterPro"/>
</dbReference>
<dbReference type="InterPro" id="IPR017941">
    <property type="entry name" value="Rieske_2Fe-2S"/>
</dbReference>
<proteinExistence type="predicted"/>
<evidence type="ECO:0000256" key="2">
    <source>
        <dbReference type="ARBA" id="ARBA00022723"/>
    </source>
</evidence>
<dbReference type="InterPro" id="IPR044043">
    <property type="entry name" value="VanA_C_cat"/>
</dbReference>
<dbReference type="CDD" id="cd03469">
    <property type="entry name" value="Rieske_RO_Alpha_N"/>
    <property type="match status" value="1"/>
</dbReference>
<sequence length="347" mass="40013">MLYRGEWNSNELDYRALAGQWHVVCQSSDVGGDQPKAVRLLGEELVLWRDDQGKVNAWKDYCGHRGAKLSLGCIKQGQIECPYHGWRYSSQGECTLVPAHPERKGPSSQRLIFRHFAQERYGYIWVSLEEPLRPLPELPQWQDESYRKVFAGPYLYNANALRSLENFIDASHFPFVHAHLNGLPDAPEPLKRYNVTEDERGLHSSEICVFQPYGDHRGIPVNARYTYSVLNPTTAYFVKKTGETERFCTFFNATPVDESQCIIWLIVAINFGQDLTLEQILSRQNTVFEQDRRIVESQRPARLPLDPQAEMHVVSDRMGIEYRRWIRDLGEAATTHQQTQVIESVSI</sequence>
<dbReference type="AlphaFoldDB" id="A0A2N1EAF2"/>
<dbReference type="InterPro" id="IPR050584">
    <property type="entry name" value="Cholesterol_7-desaturase"/>
</dbReference>
<keyword evidence="6" id="KW-0411">Iron-sulfur</keyword>
<dbReference type="RefSeq" id="WP_101219417.1">
    <property type="nucleotide sequence ID" value="NZ_JACYMZ010000001.1"/>
</dbReference>
<dbReference type="PANTHER" id="PTHR21266">
    <property type="entry name" value="IRON-SULFUR DOMAIN CONTAINING PROTEIN"/>
    <property type="match status" value="1"/>
</dbReference>
<accession>A0A2N1EAF2</accession>
<keyword evidence="2" id="KW-0479">Metal-binding</keyword>
<keyword evidence="4" id="KW-0560">Oxidoreductase</keyword>
<evidence type="ECO:0000256" key="3">
    <source>
        <dbReference type="ARBA" id="ARBA00022797"/>
    </source>
</evidence>
<dbReference type="PROSITE" id="PS00570">
    <property type="entry name" value="RING_HYDROXYL_ALPHA"/>
    <property type="match status" value="1"/>
</dbReference>
<evidence type="ECO:0000256" key="4">
    <source>
        <dbReference type="ARBA" id="ARBA00023002"/>
    </source>
</evidence>
<dbReference type="GO" id="GO:0051537">
    <property type="term" value="F:2 iron, 2 sulfur cluster binding"/>
    <property type="evidence" value="ECO:0007669"/>
    <property type="project" value="UniProtKB-KW"/>
</dbReference>
<evidence type="ECO:0000259" key="7">
    <source>
        <dbReference type="PROSITE" id="PS51296"/>
    </source>
</evidence>
<dbReference type="Proteomes" id="UP000233564">
    <property type="component" value="Unassembled WGS sequence"/>
</dbReference>
<protein>
    <submittedName>
        <fullName evidence="8">Aromatic-ring-hydroxylating dioxygenase subunit alpha</fullName>
    </submittedName>
</protein>
<evidence type="ECO:0000313" key="8">
    <source>
        <dbReference type="EMBL" id="PKH23398.1"/>
    </source>
</evidence>
<dbReference type="InterPro" id="IPR036922">
    <property type="entry name" value="Rieske_2Fe-2S_sf"/>
</dbReference>
<dbReference type="SUPFAM" id="SSF50022">
    <property type="entry name" value="ISP domain"/>
    <property type="match status" value="1"/>
</dbReference>
<evidence type="ECO:0000256" key="6">
    <source>
        <dbReference type="ARBA" id="ARBA00023014"/>
    </source>
</evidence>
<dbReference type="PANTHER" id="PTHR21266:SF60">
    <property type="entry name" value="3-KETOSTEROID-9-ALPHA-MONOOXYGENASE, OXYGENASE COMPONENT"/>
    <property type="match status" value="1"/>
</dbReference>
<organism evidence="8 9">
    <name type="scientific">Pseudomonas fluorescens</name>
    <dbReference type="NCBI Taxonomy" id="294"/>
    <lineage>
        <taxon>Bacteria</taxon>
        <taxon>Pseudomonadati</taxon>
        <taxon>Pseudomonadota</taxon>
        <taxon>Gammaproteobacteria</taxon>
        <taxon>Pseudomonadales</taxon>
        <taxon>Pseudomonadaceae</taxon>
        <taxon>Pseudomonas</taxon>
    </lineage>
</organism>
<dbReference type="EMBL" id="NVXX01000010">
    <property type="protein sequence ID" value="PKH23398.1"/>
    <property type="molecule type" value="Genomic_DNA"/>
</dbReference>
<dbReference type="Gene3D" id="2.102.10.10">
    <property type="entry name" value="Rieske [2Fe-2S] iron-sulphur domain"/>
    <property type="match status" value="1"/>
</dbReference>
<keyword evidence="8" id="KW-0223">Dioxygenase</keyword>
<feature type="domain" description="Rieske" evidence="7">
    <location>
        <begin position="21"/>
        <end position="126"/>
    </location>
</feature>
<keyword evidence="3" id="KW-0058">Aromatic hydrocarbons catabolism</keyword>
<dbReference type="InterPro" id="IPR015881">
    <property type="entry name" value="ARHD_Rieske_2Fe_2S"/>
</dbReference>
<evidence type="ECO:0000256" key="5">
    <source>
        <dbReference type="ARBA" id="ARBA00023004"/>
    </source>
</evidence>
<name>A0A2N1EAF2_PSEFL</name>